<dbReference type="EMBL" id="LAYC01000001">
    <property type="protein sequence ID" value="KYK59489.1"/>
    <property type="molecule type" value="Genomic_DNA"/>
</dbReference>
<keyword evidence="3" id="KW-1185">Reference proteome</keyword>
<evidence type="ECO:0000313" key="3">
    <source>
        <dbReference type="Proteomes" id="UP000076580"/>
    </source>
</evidence>
<dbReference type="GeneID" id="63713262"/>
<feature type="region of interest" description="Disordered" evidence="1">
    <location>
        <begin position="89"/>
        <end position="121"/>
    </location>
</feature>
<evidence type="ECO:0000256" key="1">
    <source>
        <dbReference type="SAM" id="MobiDB-lite"/>
    </source>
</evidence>
<dbReference type="RefSeq" id="XP_040658841.1">
    <property type="nucleotide sequence ID" value="XM_040797958.1"/>
</dbReference>
<name>A0A151GQV4_DRECN</name>
<feature type="compositionally biased region" description="Pro residues" evidence="1">
    <location>
        <begin position="111"/>
        <end position="121"/>
    </location>
</feature>
<reference evidence="2 3" key="1">
    <citation type="journal article" date="2016" name="Sci. Rep.">
        <title>Insights into Adaptations to a Near-Obligate Nematode Endoparasitic Lifestyle from the Finished Genome of Drechmeria coniospora.</title>
        <authorList>
            <person name="Zhang L."/>
            <person name="Zhou Z."/>
            <person name="Guo Q."/>
            <person name="Fokkens L."/>
            <person name="Miskei M."/>
            <person name="Pocsi I."/>
            <person name="Zhang W."/>
            <person name="Chen M."/>
            <person name="Wang L."/>
            <person name="Sun Y."/>
            <person name="Donzelli B.G."/>
            <person name="Gibson D.M."/>
            <person name="Nelson D.R."/>
            <person name="Luo J.G."/>
            <person name="Rep M."/>
            <person name="Liu H."/>
            <person name="Yang S."/>
            <person name="Wang J."/>
            <person name="Krasnoff S.B."/>
            <person name="Xu Y."/>
            <person name="Molnar I."/>
            <person name="Lin M."/>
        </authorList>
    </citation>
    <scope>NUCLEOTIDE SEQUENCE [LARGE SCALE GENOMIC DNA]</scope>
    <source>
        <strain evidence="2 3">ARSEF 6962</strain>
    </source>
</reference>
<sequence length="121" mass="13372">MRDFTSSGKRWRARTPVWQAHVRQRLLAAHALVLSSAQGRRNHIAGAGSSSSLRSALVHRVRQLRSGVDNDGRYGKAIALAAPSRVPAQAAALEERRSQQPTGSFTVWHAPRPPPSQERRH</sequence>
<dbReference type="Proteomes" id="UP000076580">
    <property type="component" value="Chromosome 01"/>
</dbReference>
<evidence type="ECO:0000313" key="2">
    <source>
        <dbReference type="EMBL" id="KYK59489.1"/>
    </source>
</evidence>
<proteinExistence type="predicted"/>
<dbReference type="InParanoid" id="A0A151GQV4"/>
<dbReference type="AlphaFoldDB" id="A0A151GQV4"/>
<protein>
    <submittedName>
        <fullName evidence="2">Uncharacterized protein</fullName>
    </submittedName>
</protein>
<organism evidence="2 3">
    <name type="scientific">Drechmeria coniospora</name>
    <name type="common">Nematophagous fungus</name>
    <name type="synonym">Meria coniospora</name>
    <dbReference type="NCBI Taxonomy" id="98403"/>
    <lineage>
        <taxon>Eukaryota</taxon>
        <taxon>Fungi</taxon>
        <taxon>Dikarya</taxon>
        <taxon>Ascomycota</taxon>
        <taxon>Pezizomycotina</taxon>
        <taxon>Sordariomycetes</taxon>
        <taxon>Hypocreomycetidae</taxon>
        <taxon>Hypocreales</taxon>
        <taxon>Ophiocordycipitaceae</taxon>
        <taxon>Drechmeria</taxon>
    </lineage>
</organism>
<comment type="caution">
    <text evidence="2">The sequence shown here is derived from an EMBL/GenBank/DDBJ whole genome shotgun (WGS) entry which is preliminary data.</text>
</comment>
<gene>
    <name evidence="2" type="ORF">DCS_00619</name>
</gene>
<accession>A0A151GQV4</accession>